<dbReference type="GO" id="GO:0045892">
    <property type="term" value="P:negative regulation of DNA-templated transcription"/>
    <property type="evidence" value="ECO:0007669"/>
    <property type="project" value="UniProtKB-ARBA"/>
</dbReference>
<feature type="domain" description="HTH tetR-type" evidence="6">
    <location>
        <begin position="2"/>
        <end position="62"/>
    </location>
</feature>
<feature type="DNA-binding region" description="H-T-H motif" evidence="5">
    <location>
        <begin position="25"/>
        <end position="44"/>
    </location>
</feature>
<evidence type="ECO:0000313" key="8">
    <source>
        <dbReference type="Proteomes" id="UP000318937"/>
    </source>
</evidence>
<dbReference type="SUPFAM" id="SSF46689">
    <property type="entry name" value="Homeodomain-like"/>
    <property type="match status" value="1"/>
</dbReference>
<dbReference type="InterPro" id="IPR001647">
    <property type="entry name" value="HTH_TetR"/>
</dbReference>
<dbReference type="PROSITE" id="PS50977">
    <property type="entry name" value="HTH_TETR_2"/>
    <property type="match status" value="1"/>
</dbReference>
<dbReference type="PANTHER" id="PTHR43479:SF22">
    <property type="entry name" value="TRANSCRIPTIONAL REGULATOR, TETR FAMILY"/>
    <property type="match status" value="1"/>
</dbReference>
<keyword evidence="4" id="KW-0804">Transcription</keyword>
<dbReference type="InterPro" id="IPR023772">
    <property type="entry name" value="DNA-bd_HTH_TetR-type_CS"/>
</dbReference>
<keyword evidence="1" id="KW-0678">Repressor</keyword>
<evidence type="ECO:0000256" key="5">
    <source>
        <dbReference type="PROSITE-ProRule" id="PRU00335"/>
    </source>
</evidence>
<sequence length="294" mass="34020">MNTKKRNILEAAQKLFIEKGFRSTTVNDIIEEANVSKGTFYNYFSSKNECIIAILENARNETLIKRKEVHSQQNRSDVNILTKQLSIRLTVYEEHNLFPLFASIINSQDVGLRDLIKKNYIEEINWLSNRLVDVFGEQTKNVATECAVLALGMIQQLQHPWINPSTNISFDQLIQFILRRIKTIIYEMADTNDTLLINSFFKLKTEEPSITKEHVIEQLETFYLEEKDSLLPNTIQAIEFVLEELATETPRIFLLENIVPALTEGFTGTQLEQKSTVIIYKLWTLLDGWKVGQE</sequence>
<dbReference type="Gene3D" id="1.10.357.10">
    <property type="entry name" value="Tetracycline Repressor, domain 2"/>
    <property type="match status" value="1"/>
</dbReference>
<evidence type="ECO:0000256" key="4">
    <source>
        <dbReference type="ARBA" id="ARBA00023163"/>
    </source>
</evidence>
<dbReference type="FunFam" id="1.10.10.60:FF:000141">
    <property type="entry name" value="TetR family transcriptional regulator"/>
    <property type="match status" value="1"/>
</dbReference>
<evidence type="ECO:0000256" key="1">
    <source>
        <dbReference type="ARBA" id="ARBA00022491"/>
    </source>
</evidence>
<reference evidence="7 8" key="1">
    <citation type="submission" date="2019-05" db="EMBL/GenBank/DDBJ databases">
        <title>Psychrobacillus vulpis sp. nov., a new species isolated from feces of a red fox that inhabits in The Tablas de Daimiel Natural Park, Albacete, Spain.</title>
        <authorList>
            <person name="Rodriguez M."/>
            <person name="Reina J.C."/>
            <person name="Bejar V."/>
            <person name="Llamas I."/>
        </authorList>
    </citation>
    <scope>NUCLEOTIDE SEQUENCE [LARGE SCALE GENOMIC DNA]</scope>
    <source>
        <strain evidence="7 8">NHI-2</strain>
    </source>
</reference>
<dbReference type="EMBL" id="VDGG01000042">
    <property type="protein sequence ID" value="TQR09081.1"/>
    <property type="molecule type" value="Genomic_DNA"/>
</dbReference>
<keyword evidence="8" id="KW-1185">Reference proteome</keyword>
<dbReference type="InterPro" id="IPR009057">
    <property type="entry name" value="Homeodomain-like_sf"/>
</dbReference>
<dbReference type="Pfam" id="PF00440">
    <property type="entry name" value="TetR_N"/>
    <property type="match status" value="1"/>
</dbReference>
<dbReference type="InterPro" id="IPR050624">
    <property type="entry name" value="HTH-type_Tx_Regulator"/>
</dbReference>
<dbReference type="PANTHER" id="PTHR43479">
    <property type="entry name" value="ACREF/ENVCD OPERON REPRESSOR-RELATED"/>
    <property type="match status" value="1"/>
</dbReference>
<dbReference type="GO" id="GO:0003677">
    <property type="term" value="F:DNA binding"/>
    <property type="evidence" value="ECO:0007669"/>
    <property type="project" value="UniProtKB-UniRule"/>
</dbReference>
<keyword evidence="3 5" id="KW-0238">DNA-binding</keyword>
<dbReference type="OrthoDB" id="9812993at2"/>
<gene>
    <name evidence="7" type="ORF">FG383_16340</name>
</gene>
<comment type="caution">
    <text evidence="7">The sequence shown here is derived from an EMBL/GenBank/DDBJ whole genome shotgun (WGS) entry which is preliminary data.</text>
</comment>
<evidence type="ECO:0000256" key="2">
    <source>
        <dbReference type="ARBA" id="ARBA00023015"/>
    </source>
</evidence>
<dbReference type="Proteomes" id="UP000318937">
    <property type="component" value="Unassembled WGS sequence"/>
</dbReference>
<organism evidence="7 8">
    <name type="scientific">Psychrobacillus soli</name>
    <dbReference type="NCBI Taxonomy" id="1543965"/>
    <lineage>
        <taxon>Bacteria</taxon>
        <taxon>Bacillati</taxon>
        <taxon>Bacillota</taxon>
        <taxon>Bacilli</taxon>
        <taxon>Bacillales</taxon>
        <taxon>Bacillaceae</taxon>
        <taxon>Psychrobacillus</taxon>
    </lineage>
</organism>
<evidence type="ECO:0000256" key="3">
    <source>
        <dbReference type="ARBA" id="ARBA00023125"/>
    </source>
</evidence>
<dbReference type="AlphaFoldDB" id="A0A544SVE0"/>
<proteinExistence type="predicted"/>
<dbReference type="RefSeq" id="WP_142608464.1">
    <property type="nucleotide sequence ID" value="NZ_VDGG01000042.1"/>
</dbReference>
<protein>
    <submittedName>
        <fullName evidence="7">Helix-turn-helix transcriptional regulator</fullName>
    </submittedName>
</protein>
<keyword evidence="2" id="KW-0805">Transcription regulation</keyword>
<accession>A0A544SVE0</accession>
<dbReference type="PROSITE" id="PS01081">
    <property type="entry name" value="HTH_TETR_1"/>
    <property type="match status" value="1"/>
</dbReference>
<dbReference type="PRINTS" id="PR00455">
    <property type="entry name" value="HTHTETR"/>
</dbReference>
<name>A0A544SVE0_9BACI</name>
<evidence type="ECO:0000259" key="6">
    <source>
        <dbReference type="PROSITE" id="PS50977"/>
    </source>
</evidence>
<evidence type="ECO:0000313" key="7">
    <source>
        <dbReference type="EMBL" id="TQR09081.1"/>
    </source>
</evidence>